<name>A0A2H0UDG5_9BACT</name>
<keyword evidence="1" id="KW-0812">Transmembrane</keyword>
<evidence type="ECO:0000313" key="2">
    <source>
        <dbReference type="EMBL" id="PIR84431.1"/>
    </source>
</evidence>
<organism evidence="2 3">
    <name type="scientific">Candidatus Kaiserbacteria bacterium CG10_big_fil_rev_8_21_14_0_10_47_16</name>
    <dbReference type="NCBI Taxonomy" id="1974608"/>
    <lineage>
        <taxon>Bacteria</taxon>
        <taxon>Candidatus Kaiseribacteriota</taxon>
    </lineage>
</organism>
<comment type="caution">
    <text evidence="2">The sequence shown here is derived from an EMBL/GenBank/DDBJ whole genome shotgun (WGS) entry which is preliminary data.</text>
</comment>
<gene>
    <name evidence="2" type="ORF">COU16_02520</name>
</gene>
<feature type="transmembrane region" description="Helical" evidence="1">
    <location>
        <begin position="39"/>
        <end position="60"/>
    </location>
</feature>
<dbReference type="EMBL" id="PFBI01000006">
    <property type="protein sequence ID" value="PIR84431.1"/>
    <property type="molecule type" value="Genomic_DNA"/>
</dbReference>
<sequence length="98" mass="11552">MSEQDDHTLLRQLIERNNRVLEDNNKILKRLYHWSIFNGILRVLWYVVLIGLPFALYFYVLEPYFNAFGSSYDTFQVGLNEIPGVRAFQEFFGGEVGE</sequence>
<dbReference type="Proteomes" id="UP000229344">
    <property type="component" value="Unassembled WGS sequence"/>
</dbReference>
<keyword evidence="1" id="KW-1133">Transmembrane helix</keyword>
<accession>A0A2H0UDG5</accession>
<reference evidence="3" key="1">
    <citation type="submission" date="2017-09" db="EMBL/GenBank/DDBJ databases">
        <title>Depth-based differentiation of microbial function through sediment-hosted aquifers and enrichment of novel symbionts in the deep terrestrial subsurface.</title>
        <authorList>
            <person name="Probst A.J."/>
            <person name="Ladd B."/>
            <person name="Jarett J.K."/>
            <person name="Geller-Mcgrath D.E."/>
            <person name="Sieber C.M.K."/>
            <person name="Emerson J.B."/>
            <person name="Anantharaman K."/>
            <person name="Thomas B.C."/>
            <person name="Malmstrom R."/>
            <person name="Stieglmeier M."/>
            <person name="Klingl A."/>
            <person name="Woyke T."/>
            <person name="Ryan C.M."/>
            <person name="Banfield J.F."/>
        </authorList>
    </citation>
    <scope>NUCLEOTIDE SEQUENCE [LARGE SCALE GENOMIC DNA]</scope>
</reference>
<protein>
    <submittedName>
        <fullName evidence="2">Uncharacterized protein</fullName>
    </submittedName>
</protein>
<keyword evidence="1" id="KW-0472">Membrane</keyword>
<evidence type="ECO:0000313" key="3">
    <source>
        <dbReference type="Proteomes" id="UP000229344"/>
    </source>
</evidence>
<evidence type="ECO:0000256" key="1">
    <source>
        <dbReference type="SAM" id="Phobius"/>
    </source>
</evidence>
<dbReference type="AlphaFoldDB" id="A0A2H0UDG5"/>
<proteinExistence type="predicted"/>